<dbReference type="Proteomes" id="UP000245771">
    <property type="component" value="Unassembled WGS sequence"/>
</dbReference>
<name>A0A316V4N2_9BASI</name>
<protein>
    <submittedName>
        <fullName evidence="2">Uncharacterized protein</fullName>
    </submittedName>
</protein>
<dbReference type="AlphaFoldDB" id="A0A316V4N2"/>
<dbReference type="InParanoid" id="A0A316V4N2"/>
<feature type="compositionally biased region" description="Polar residues" evidence="1">
    <location>
        <begin position="47"/>
        <end position="67"/>
    </location>
</feature>
<feature type="compositionally biased region" description="Polar residues" evidence="1">
    <location>
        <begin position="138"/>
        <end position="147"/>
    </location>
</feature>
<sequence>MYYEEDMIDWGDGWEDDEDGERIPVLALDGTKSASLHKKCEEEALNAHTSGNESQAESSCDTLTSANEQDDDHTGNDEQSDPTSFDAVVEETCKNSSPKQEPSWSDPIESDLVARMTSGPPLRPRRDNDVRRRDRSKSPSPNAQRASRYSIPLQPVHSRNHGHYNPRFYVGTVQQPSSGFQSMSNELY</sequence>
<accession>A0A316V4N2</accession>
<reference evidence="2 3" key="1">
    <citation type="journal article" date="2018" name="Mol. Biol. Evol.">
        <title>Broad Genomic Sampling Reveals a Smut Pathogenic Ancestry of the Fungal Clade Ustilaginomycotina.</title>
        <authorList>
            <person name="Kijpornyongpan T."/>
            <person name="Mondo S.J."/>
            <person name="Barry K."/>
            <person name="Sandor L."/>
            <person name="Lee J."/>
            <person name="Lipzen A."/>
            <person name="Pangilinan J."/>
            <person name="LaButti K."/>
            <person name="Hainaut M."/>
            <person name="Henrissat B."/>
            <person name="Grigoriev I.V."/>
            <person name="Spatafora J.W."/>
            <person name="Aime M.C."/>
        </authorList>
    </citation>
    <scope>NUCLEOTIDE SEQUENCE [LARGE SCALE GENOMIC DNA]</scope>
    <source>
        <strain evidence="2 3">MCA 3882</strain>
    </source>
</reference>
<feature type="compositionally biased region" description="Polar residues" evidence="1">
    <location>
        <begin position="94"/>
        <end position="103"/>
    </location>
</feature>
<feature type="region of interest" description="Disordered" evidence="1">
    <location>
        <begin position="45"/>
        <end position="188"/>
    </location>
</feature>
<feature type="compositionally biased region" description="Acidic residues" evidence="1">
    <location>
        <begin position="1"/>
        <end position="20"/>
    </location>
</feature>
<keyword evidence="3" id="KW-1185">Reference proteome</keyword>
<gene>
    <name evidence="2" type="ORF">FA14DRAFT_157917</name>
</gene>
<evidence type="ECO:0000256" key="1">
    <source>
        <dbReference type="SAM" id="MobiDB-lite"/>
    </source>
</evidence>
<dbReference type="GeneID" id="37019704"/>
<feature type="region of interest" description="Disordered" evidence="1">
    <location>
        <begin position="1"/>
        <end position="21"/>
    </location>
</feature>
<dbReference type="RefSeq" id="XP_025352280.1">
    <property type="nucleotide sequence ID" value="XM_025497923.1"/>
</dbReference>
<feature type="compositionally biased region" description="Polar residues" evidence="1">
    <location>
        <begin position="172"/>
        <end position="188"/>
    </location>
</feature>
<organism evidence="2 3">
    <name type="scientific">Meira miltonrushii</name>
    <dbReference type="NCBI Taxonomy" id="1280837"/>
    <lineage>
        <taxon>Eukaryota</taxon>
        <taxon>Fungi</taxon>
        <taxon>Dikarya</taxon>
        <taxon>Basidiomycota</taxon>
        <taxon>Ustilaginomycotina</taxon>
        <taxon>Exobasidiomycetes</taxon>
        <taxon>Exobasidiales</taxon>
        <taxon>Brachybasidiaceae</taxon>
        <taxon>Meira</taxon>
    </lineage>
</organism>
<proteinExistence type="predicted"/>
<dbReference type="EMBL" id="KZ819606">
    <property type="protein sequence ID" value="PWN31978.1"/>
    <property type="molecule type" value="Genomic_DNA"/>
</dbReference>
<evidence type="ECO:0000313" key="2">
    <source>
        <dbReference type="EMBL" id="PWN31978.1"/>
    </source>
</evidence>
<evidence type="ECO:0000313" key="3">
    <source>
        <dbReference type="Proteomes" id="UP000245771"/>
    </source>
</evidence>